<name>A0A163MSW5_ABSGL</name>
<evidence type="ECO:0000313" key="7">
    <source>
        <dbReference type="EMBL" id="SAM08301.1"/>
    </source>
</evidence>
<proteinExistence type="predicted"/>
<dbReference type="InterPro" id="IPR004399">
    <property type="entry name" value="HMP/HMP-P_kinase_dom"/>
</dbReference>
<dbReference type="NCBIfam" id="TIGR00097">
    <property type="entry name" value="HMP-P_kinase"/>
    <property type="match status" value="1"/>
</dbReference>
<dbReference type="GO" id="GO:0005524">
    <property type="term" value="F:ATP binding"/>
    <property type="evidence" value="ECO:0007669"/>
    <property type="project" value="UniProtKB-KW"/>
</dbReference>
<dbReference type="GO" id="GO:0050334">
    <property type="term" value="F:thiaminase activity"/>
    <property type="evidence" value="ECO:0007669"/>
    <property type="project" value="InterPro"/>
</dbReference>
<dbReference type="PANTHER" id="PTHR20858">
    <property type="entry name" value="PHOSPHOMETHYLPYRIMIDINE KINASE"/>
    <property type="match status" value="1"/>
</dbReference>
<dbReference type="CDD" id="cd01169">
    <property type="entry name" value="HMPP_kinase"/>
    <property type="match status" value="1"/>
</dbReference>
<dbReference type="NCBIfam" id="TIGR04306">
    <property type="entry name" value="salvage_TenA"/>
    <property type="match status" value="1"/>
</dbReference>
<feature type="domain" description="Pyridoxamine kinase/Phosphomethylpyrimidine kinase" evidence="6">
    <location>
        <begin position="16"/>
        <end position="271"/>
    </location>
</feature>
<keyword evidence="4" id="KW-0067">ATP-binding</keyword>
<organism evidence="7">
    <name type="scientific">Absidia glauca</name>
    <name type="common">Pin mould</name>
    <dbReference type="NCBI Taxonomy" id="4829"/>
    <lineage>
        <taxon>Eukaryota</taxon>
        <taxon>Fungi</taxon>
        <taxon>Fungi incertae sedis</taxon>
        <taxon>Mucoromycota</taxon>
        <taxon>Mucoromycotina</taxon>
        <taxon>Mucoromycetes</taxon>
        <taxon>Mucorales</taxon>
        <taxon>Cunninghamellaceae</taxon>
        <taxon>Absidia</taxon>
    </lineage>
</organism>
<evidence type="ECO:0000259" key="5">
    <source>
        <dbReference type="Pfam" id="PF03070"/>
    </source>
</evidence>
<dbReference type="InterPro" id="IPR016084">
    <property type="entry name" value="Haem_Oase-like_multi-hlx"/>
</dbReference>
<evidence type="ECO:0000256" key="2">
    <source>
        <dbReference type="ARBA" id="ARBA00022741"/>
    </source>
</evidence>
<dbReference type="OMA" id="FWEMFPY"/>
<dbReference type="Pfam" id="PF08543">
    <property type="entry name" value="Phos_pyr_kin"/>
    <property type="match status" value="1"/>
</dbReference>
<sequence length="505" mass="55184">MTSTKIPKALTIAGSDSGGGAGIQADIKTMSALQVYSTSVITSVTSQNTMGVDGIHELPAAFVQQQLRSVLGDIGTDAIKTGMLSSAAIISAVASTLKEFPQAAANLVVDPVMVSTSGSRLLPQDAIQAFIQDLLPLTLILTPNVPEAQVLLSLEAIQSVEDMHAAARNLASLGPRFVLLKGGHLPQTRQGSRCVVDVLYDKAKDEITEYVNHYVDTPNTHGTGCTLSAAIASELAKGEDLYQAVRTATTYIQDAIATSMDSVGKGSGPVNHFHNLRWMPYTGKSFVQAMRDALPEGLWSDFIDHPFVRGIADGTLSKDCFIYYIKQDYLYLVNYARCAALAAYKAKTIEMCAANAKIVLHIHHEMQLHLKYCEEWGISKEEVLATTESVFNVAYTRFVLDKGASGDLIDLQVAMAPCLLGYGDIGMKLYNDPATKREGNPYWKWISNYAQDDYQTAVKVGKELMEDLAIHSISTSPTRFREICDIFEQGTRLEIQFWEMSINMN</sequence>
<accession>A0A163MSW5</accession>
<dbReference type="GO" id="GO:0008972">
    <property type="term" value="F:phosphomethylpyrimidine kinase activity"/>
    <property type="evidence" value="ECO:0007669"/>
    <property type="project" value="InterPro"/>
</dbReference>
<keyword evidence="8" id="KW-1185">Reference proteome</keyword>
<dbReference type="STRING" id="4829.A0A163MSW5"/>
<dbReference type="GO" id="GO:0005829">
    <property type="term" value="C:cytosol"/>
    <property type="evidence" value="ECO:0007669"/>
    <property type="project" value="TreeGrafter"/>
</dbReference>
<dbReference type="Proteomes" id="UP000078561">
    <property type="component" value="Unassembled WGS sequence"/>
</dbReference>
<dbReference type="GO" id="GO:0009228">
    <property type="term" value="P:thiamine biosynthetic process"/>
    <property type="evidence" value="ECO:0007669"/>
    <property type="project" value="InterPro"/>
</dbReference>
<dbReference type="Gene3D" id="3.40.1190.20">
    <property type="match status" value="1"/>
</dbReference>
<feature type="domain" description="Thiaminase-2/PQQC" evidence="5">
    <location>
        <begin position="297"/>
        <end position="503"/>
    </location>
</feature>
<keyword evidence="1" id="KW-0808">Transferase</keyword>
<dbReference type="InterPro" id="IPR027574">
    <property type="entry name" value="Thiaminase_II"/>
</dbReference>
<dbReference type="InterPro" id="IPR004305">
    <property type="entry name" value="Thiaminase-2/PQQC"/>
</dbReference>
<dbReference type="InterPro" id="IPR013749">
    <property type="entry name" value="PM/HMP-P_kinase-1"/>
</dbReference>
<dbReference type="InParanoid" id="A0A163MSW5"/>
<dbReference type="CDD" id="cd19367">
    <property type="entry name" value="TenA_C_ScTHI20-like"/>
    <property type="match status" value="1"/>
</dbReference>
<keyword evidence="3" id="KW-0418">Kinase</keyword>
<dbReference type="Gene3D" id="1.20.910.10">
    <property type="entry name" value="Heme oxygenase-like"/>
    <property type="match status" value="1"/>
</dbReference>
<evidence type="ECO:0008006" key="9">
    <source>
        <dbReference type="Google" id="ProtNLM"/>
    </source>
</evidence>
<dbReference type="FunFam" id="3.40.1190.20:FF:000003">
    <property type="entry name" value="Phosphomethylpyrimidine kinase ThiD"/>
    <property type="match status" value="1"/>
</dbReference>
<dbReference type="AlphaFoldDB" id="A0A163MSW5"/>
<reference evidence="7" key="1">
    <citation type="submission" date="2016-04" db="EMBL/GenBank/DDBJ databases">
        <authorList>
            <person name="Evans L.H."/>
            <person name="Alamgir A."/>
            <person name="Owens N."/>
            <person name="Weber N.D."/>
            <person name="Virtaneva K."/>
            <person name="Barbian K."/>
            <person name="Babar A."/>
            <person name="Rosenke K."/>
        </authorList>
    </citation>
    <scope>NUCLEOTIDE SEQUENCE [LARGE SCALE GENOMIC DNA]</scope>
    <source>
        <strain evidence="7">CBS 101.48</strain>
    </source>
</reference>
<dbReference type="FunCoup" id="A0A163MSW5">
    <property type="interactions" value="329"/>
</dbReference>
<dbReference type="OrthoDB" id="10028886at2759"/>
<dbReference type="SUPFAM" id="SSF48613">
    <property type="entry name" value="Heme oxygenase-like"/>
    <property type="match status" value="1"/>
</dbReference>
<protein>
    <recommendedName>
        <fullName evidence="9">Pyridoxamine kinase/Phosphomethylpyrimidine kinase domain-containing protein</fullName>
    </recommendedName>
</protein>
<keyword evidence="2" id="KW-0547">Nucleotide-binding</keyword>
<dbReference type="EMBL" id="LT554890">
    <property type="protein sequence ID" value="SAM08301.1"/>
    <property type="molecule type" value="Genomic_DNA"/>
</dbReference>
<dbReference type="Pfam" id="PF03070">
    <property type="entry name" value="TENA_THI-4"/>
    <property type="match status" value="1"/>
</dbReference>
<evidence type="ECO:0000256" key="4">
    <source>
        <dbReference type="ARBA" id="ARBA00022840"/>
    </source>
</evidence>
<gene>
    <name evidence="7" type="primary">ABSGL_13963.1 scaffold 14344</name>
</gene>
<dbReference type="PANTHER" id="PTHR20858:SF17">
    <property type="entry name" value="HYDROXYMETHYLPYRIMIDINE_PHOSPHOMETHYLPYRIMIDINE KINASE THI20-RELATED"/>
    <property type="match status" value="1"/>
</dbReference>
<dbReference type="GO" id="GO:0008902">
    <property type="term" value="F:hydroxymethylpyrimidine kinase activity"/>
    <property type="evidence" value="ECO:0007669"/>
    <property type="project" value="TreeGrafter"/>
</dbReference>
<dbReference type="FunFam" id="1.20.910.10:FF:000003">
    <property type="entry name" value="Hydroxymethylpyrimidine/phosphomethylpyrimidine kinase THI20"/>
    <property type="match status" value="1"/>
</dbReference>
<evidence type="ECO:0000259" key="6">
    <source>
        <dbReference type="Pfam" id="PF08543"/>
    </source>
</evidence>
<evidence type="ECO:0000256" key="3">
    <source>
        <dbReference type="ARBA" id="ARBA00022777"/>
    </source>
</evidence>
<evidence type="ECO:0000313" key="8">
    <source>
        <dbReference type="Proteomes" id="UP000078561"/>
    </source>
</evidence>
<dbReference type="InterPro" id="IPR029056">
    <property type="entry name" value="Ribokinase-like"/>
</dbReference>
<dbReference type="SUPFAM" id="SSF53613">
    <property type="entry name" value="Ribokinase-like"/>
    <property type="match status" value="1"/>
</dbReference>
<evidence type="ECO:0000256" key="1">
    <source>
        <dbReference type="ARBA" id="ARBA00022679"/>
    </source>
</evidence>